<evidence type="ECO:0000256" key="1">
    <source>
        <dbReference type="SAM" id="Coils"/>
    </source>
</evidence>
<dbReference type="AlphaFoldDB" id="A0A9D3QGB1"/>
<keyword evidence="4" id="KW-1185">Reference proteome</keyword>
<feature type="compositionally biased region" description="Basic and acidic residues" evidence="2">
    <location>
        <begin position="97"/>
        <end position="121"/>
    </location>
</feature>
<comment type="caution">
    <text evidence="3">The sequence shown here is derived from an EMBL/GenBank/DDBJ whole genome shotgun (WGS) entry which is preliminary data.</text>
</comment>
<sequence>MSKIERLNARVSKLLTVAVQEVLEVVRETVSEYQEKTARTQRENERLRRRLQELQDKVTRVNTAEQSAAFPVSGVKALKQQQEWSSSLQQDTELTLTEEKRELTEEQRTREREEDRSGLELDHLAESEIDCDIARCFIHSLRQVNVPLETYGVVERKPKGSSRMSKIERLNARVSKLLTVAVQEVLEVVRETVSEYQEKTARTQRENERLRRRLQELQDKVTRVNTGAEQPVAPHVPAMKIPIEQQEWSSSLQQDTELTLTEEKQELSEEQRTREREEDRSGLELDHLAESEIDCD</sequence>
<organism evidence="3 4">
    <name type="scientific">Megalops atlanticus</name>
    <name type="common">Tarpon</name>
    <name type="synonym">Clupea gigantea</name>
    <dbReference type="NCBI Taxonomy" id="7932"/>
    <lineage>
        <taxon>Eukaryota</taxon>
        <taxon>Metazoa</taxon>
        <taxon>Chordata</taxon>
        <taxon>Craniata</taxon>
        <taxon>Vertebrata</taxon>
        <taxon>Euteleostomi</taxon>
        <taxon>Actinopterygii</taxon>
        <taxon>Neopterygii</taxon>
        <taxon>Teleostei</taxon>
        <taxon>Elopiformes</taxon>
        <taxon>Megalopidae</taxon>
        <taxon>Megalops</taxon>
    </lineage>
</organism>
<dbReference type="SUPFAM" id="SSF58026">
    <property type="entry name" value="Delta-sleep-inducing peptide immunoreactive peptide"/>
    <property type="match status" value="2"/>
</dbReference>
<dbReference type="OrthoDB" id="8961457at2759"/>
<dbReference type="EMBL" id="JAFDVH010000001">
    <property type="protein sequence ID" value="KAG7492195.1"/>
    <property type="molecule type" value="Genomic_DNA"/>
</dbReference>
<evidence type="ECO:0000313" key="4">
    <source>
        <dbReference type="Proteomes" id="UP001046870"/>
    </source>
</evidence>
<feature type="coiled-coil region" evidence="1">
    <location>
        <begin position="186"/>
        <end position="227"/>
    </location>
</feature>
<proteinExistence type="predicted"/>
<feature type="region of interest" description="Disordered" evidence="2">
    <location>
        <begin position="247"/>
        <end position="296"/>
    </location>
</feature>
<feature type="coiled-coil region" evidence="1">
    <location>
        <begin position="23"/>
        <end position="64"/>
    </location>
</feature>
<dbReference type="Proteomes" id="UP001046870">
    <property type="component" value="Chromosome 1"/>
</dbReference>
<keyword evidence="1" id="KW-0175">Coiled coil</keyword>
<feature type="compositionally biased region" description="Low complexity" evidence="2">
    <location>
        <begin position="249"/>
        <end position="259"/>
    </location>
</feature>
<name>A0A9D3QGB1_MEGAT</name>
<protein>
    <submittedName>
        <fullName evidence="3">Uncharacterized protein</fullName>
    </submittedName>
</protein>
<evidence type="ECO:0000313" key="3">
    <source>
        <dbReference type="EMBL" id="KAG7492195.1"/>
    </source>
</evidence>
<feature type="region of interest" description="Disordered" evidence="2">
    <location>
        <begin position="86"/>
        <end position="121"/>
    </location>
</feature>
<evidence type="ECO:0000256" key="2">
    <source>
        <dbReference type="SAM" id="MobiDB-lite"/>
    </source>
</evidence>
<feature type="compositionally biased region" description="Basic and acidic residues" evidence="2">
    <location>
        <begin position="261"/>
        <end position="290"/>
    </location>
</feature>
<gene>
    <name evidence="3" type="ORF">MATL_G00011910</name>
</gene>
<reference evidence="3" key="1">
    <citation type="submission" date="2021-01" db="EMBL/GenBank/DDBJ databases">
        <authorList>
            <person name="Zahm M."/>
            <person name="Roques C."/>
            <person name="Cabau C."/>
            <person name="Klopp C."/>
            <person name="Donnadieu C."/>
            <person name="Jouanno E."/>
            <person name="Lampietro C."/>
            <person name="Louis A."/>
            <person name="Herpin A."/>
            <person name="Echchiki A."/>
            <person name="Berthelot C."/>
            <person name="Parey E."/>
            <person name="Roest-Crollius H."/>
            <person name="Braasch I."/>
            <person name="Postlethwait J."/>
            <person name="Bobe J."/>
            <person name="Montfort J."/>
            <person name="Bouchez O."/>
            <person name="Begum T."/>
            <person name="Mejri S."/>
            <person name="Adams A."/>
            <person name="Chen W.-J."/>
            <person name="Guiguen Y."/>
        </authorList>
    </citation>
    <scope>NUCLEOTIDE SEQUENCE</scope>
    <source>
        <strain evidence="3">YG-15Mar2019-1</strain>
        <tissue evidence="3">Brain</tissue>
    </source>
</reference>
<accession>A0A9D3QGB1</accession>